<name>A0A1H8U5R6_9ACTN</name>
<protein>
    <submittedName>
        <fullName evidence="2">Uncharacterized protein</fullName>
    </submittedName>
</protein>
<evidence type="ECO:0000313" key="3">
    <source>
        <dbReference type="Proteomes" id="UP000181951"/>
    </source>
</evidence>
<accession>A0A1H8U5R6</accession>
<organism evidence="2 3">
    <name type="scientific">Actinacidiphila rubida</name>
    <dbReference type="NCBI Taxonomy" id="310780"/>
    <lineage>
        <taxon>Bacteria</taxon>
        <taxon>Bacillati</taxon>
        <taxon>Actinomycetota</taxon>
        <taxon>Actinomycetes</taxon>
        <taxon>Kitasatosporales</taxon>
        <taxon>Streptomycetaceae</taxon>
        <taxon>Actinacidiphila</taxon>
    </lineage>
</organism>
<gene>
    <name evidence="2" type="ORF">SAMN05216267_106413</name>
</gene>
<dbReference type="EMBL" id="FODD01000064">
    <property type="protein sequence ID" value="SEO98183.1"/>
    <property type="molecule type" value="Genomic_DNA"/>
</dbReference>
<keyword evidence="3" id="KW-1185">Reference proteome</keyword>
<sequence>MPSLPGREVPEPGETGLAAEARWRPIEGEVEDVSLGSIERHGGPWTVEGVPARDEDRVYKRYYAASLTKDPEDRPNSTRQIRA</sequence>
<proteinExistence type="predicted"/>
<reference evidence="2 3" key="1">
    <citation type="submission" date="2016-10" db="EMBL/GenBank/DDBJ databases">
        <authorList>
            <person name="de Groot N.N."/>
        </authorList>
    </citation>
    <scope>NUCLEOTIDE SEQUENCE [LARGE SCALE GENOMIC DNA]</scope>
    <source>
        <strain evidence="2 3">CGMCC 4.2026</strain>
    </source>
</reference>
<feature type="region of interest" description="Disordered" evidence="1">
    <location>
        <begin position="1"/>
        <end position="25"/>
    </location>
</feature>
<evidence type="ECO:0000313" key="2">
    <source>
        <dbReference type="EMBL" id="SEO98183.1"/>
    </source>
</evidence>
<dbReference type="Proteomes" id="UP000181951">
    <property type="component" value="Unassembled WGS sequence"/>
</dbReference>
<evidence type="ECO:0000256" key="1">
    <source>
        <dbReference type="SAM" id="MobiDB-lite"/>
    </source>
</evidence>
<dbReference type="AlphaFoldDB" id="A0A1H8U5R6"/>